<protein>
    <recommendedName>
        <fullName evidence="3">DUF429 domain-containing protein</fullName>
    </recommendedName>
</protein>
<dbReference type="AlphaFoldDB" id="Q2S543"/>
<dbReference type="OrthoDB" id="9811476at2"/>
<gene>
    <name evidence="1" type="ordered locus">SRU_0545</name>
</gene>
<dbReference type="STRING" id="309807.SRU_0545"/>
<dbReference type="KEGG" id="sru:SRU_0545"/>
<sequence length="277" mass="29944">MKALSFPTPRNQRSWKDDVKWSAISQPFPAMPSSTEPSAWVAGTDGFRDGWVVVLHRPRTGTTRCRTVDGVDALFDLPEDPSVLGVDMVIGLPDRAVPGGRTCDQAARQLLGHPRGASVFSPPAHAVLGAETYDEAQRRNRASSPDAPGLTKQAFHLLPKMRALAERMTPARQDRVREVHPELAFYAMNGDAPVADSKHTDAGRAARSALLAARGFSEIETVTDGLSGGPVGADDVLDAHAACWTARRIHAGTAERCPSKDAAAPRNDRGLRMEIWR</sequence>
<dbReference type="Proteomes" id="UP000008674">
    <property type="component" value="Chromosome"/>
</dbReference>
<evidence type="ECO:0008006" key="3">
    <source>
        <dbReference type="Google" id="ProtNLM"/>
    </source>
</evidence>
<evidence type="ECO:0000313" key="1">
    <source>
        <dbReference type="EMBL" id="ABC44072.1"/>
    </source>
</evidence>
<keyword evidence="2" id="KW-1185">Reference proteome</keyword>
<dbReference type="EMBL" id="CP000159">
    <property type="protein sequence ID" value="ABC44072.1"/>
    <property type="molecule type" value="Genomic_DNA"/>
</dbReference>
<dbReference type="InterPro" id="IPR007362">
    <property type="entry name" value="DUF429"/>
</dbReference>
<dbReference type="EnsemblBacteria" id="ABC44072">
    <property type="protein sequence ID" value="ABC44072"/>
    <property type="gene ID" value="SRU_0545"/>
</dbReference>
<organism evidence="1 2">
    <name type="scientific">Salinibacter ruber (strain DSM 13855 / M31)</name>
    <dbReference type="NCBI Taxonomy" id="309807"/>
    <lineage>
        <taxon>Bacteria</taxon>
        <taxon>Pseudomonadati</taxon>
        <taxon>Rhodothermota</taxon>
        <taxon>Rhodothermia</taxon>
        <taxon>Rhodothermales</taxon>
        <taxon>Salinibacteraceae</taxon>
        <taxon>Salinibacter</taxon>
    </lineage>
</organism>
<proteinExistence type="predicted"/>
<name>Q2S543_SALRD</name>
<reference evidence="1 2" key="1">
    <citation type="journal article" date="2005" name="Proc. Natl. Acad. Sci. U.S.A.">
        <title>The genome of Salinibacter ruber: convergence and gene exchange among hyperhalophilic bacteria and archaea.</title>
        <authorList>
            <person name="Mongodin E.F."/>
            <person name="Nelson K.E."/>
            <person name="Daugherty S."/>
            <person name="Deboy R.T."/>
            <person name="Wister J."/>
            <person name="Khouri H."/>
            <person name="Weidman J."/>
            <person name="Walsh D.A."/>
            <person name="Papke R.T."/>
            <person name="Sanchez Perez G."/>
            <person name="Sharma A.K."/>
            <person name="Nesbo C.L."/>
            <person name="MacLeod D."/>
            <person name="Bapteste E."/>
            <person name="Doolittle W.F."/>
            <person name="Charlebois R.L."/>
            <person name="Legault B."/>
            <person name="Rodriguez-Valera F."/>
        </authorList>
    </citation>
    <scope>NUCLEOTIDE SEQUENCE [LARGE SCALE GENOMIC DNA]</scope>
    <source>
        <strain evidence="2">DSM 13855 / CECT 5946 / M31</strain>
    </source>
</reference>
<dbReference type="HOGENOM" id="CLU_080977_1_0_10"/>
<evidence type="ECO:0000313" key="2">
    <source>
        <dbReference type="Proteomes" id="UP000008674"/>
    </source>
</evidence>
<dbReference type="eggNOG" id="COG4923">
    <property type="taxonomic scope" value="Bacteria"/>
</dbReference>
<accession>Q2S543</accession>
<dbReference type="Pfam" id="PF04250">
    <property type="entry name" value="DUF429"/>
    <property type="match status" value="1"/>
</dbReference>